<evidence type="ECO:0000256" key="3">
    <source>
        <dbReference type="ARBA" id="ARBA00047597"/>
    </source>
</evidence>
<dbReference type="Pfam" id="PF03496">
    <property type="entry name" value="ADPrib_exo_Tox"/>
    <property type="match status" value="1"/>
</dbReference>
<dbReference type="InterPro" id="IPR003540">
    <property type="entry name" value="ADP-ribosyltransferase"/>
</dbReference>
<protein>
    <recommendedName>
        <fullName evidence="1">NAD(+)--protein-arginine ADP-ribosyltransferase</fullName>
        <ecNumber evidence="1">2.4.2.31</ecNumber>
    </recommendedName>
    <alternativeName>
        <fullName evidence="2">NAD(+)--arginine ADP-ribosyltransferase</fullName>
    </alternativeName>
</protein>
<keyword evidence="6" id="KW-1185">Reference proteome</keyword>
<dbReference type="GO" id="GO:0106274">
    <property type="term" value="F:NAD+-protein-arginine ADP-ribosyltransferase activity"/>
    <property type="evidence" value="ECO:0007669"/>
    <property type="project" value="UniProtKB-EC"/>
</dbReference>
<dbReference type="SUPFAM" id="SSF56399">
    <property type="entry name" value="ADP-ribosylation"/>
    <property type="match status" value="1"/>
</dbReference>
<reference evidence="5 6" key="1">
    <citation type="submission" date="2019-03" db="EMBL/GenBank/DDBJ databases">
        <title>Genomic Encyclopedia of Type Strains, Phase IV (KMG-IV): sequencing the most valuable type-strain genomes for metagenomic binning, comparative biology and taxonomic classification.</title>
        <authorList>
            <person name="Goeker M."/>
        </authorList>
    </citation>
    <scope>NUCLEOTIDE SEQUENCE [LARGE SCALE GENOMIC DNA]</scope>
    <source>
        <strain evidence="5 6">DSM 19580</strain>
    </source>
</reference>
<dbReference type="AlphaFoldDB" id="A0A4R3YLD7"/>
<keyword evidence="5" id="KW-0808">Transferase</keyword>
<dbReference type="Gene3D" id="3.90.176.10">
    <property type="entry name" value="Toxin ADP-ribosyltransferase, Chain A, domain 1"/>
    <property type="match status" value="1"/>
</dbReference>
<proteinExistence type="predicted"/>
<comment type="catalytic activity">
    <reaction evidence="3">
        <text>L-arginyl-[protein] + NAD(+) = N(omega)-(ADP-D-ribosyl)-L-arginyl-[protein] + nicotinamide + H(+)</text>
        <dbReference type="Rhea" id="RHEA:19149"/>
        <dbReference type="Rhea" id="RHEA-COMP:10532"/>
        <dbReference type="Rhea" id="RHEA-COMP:15087"/>
        <dbReference type="ChEBI" id="CHEBI:15378"/>
        <dbReference type="ChEBI" id="CHEBI:17154"/>
        <dbReference type="ChEBI" id="CHEBI:29965"/>
        <dbReference type="ChEBI" id="CHEBI:57540"/>
        <dbReference type="ChEBI" id="CHEBI:142554"/>
        <dbReference type="EC" id="2.4.2.31"/>
    </reaction>
</comment>
<dbReference type="GO" id="GO:0005576">
    <property type="term" value="C:extracellular region"/>
    <property type="evidence" value="ECO:0007669"/>
    <property type="project" value="InterPro"/>
</dbReference>
<sequence>MPVNSKRCHSKGHIYYPSLRADCWEHAQPMRPSSSSSLKDNVCYIANSSTRCMLKSDLKQAELSNNNLFTPLINKISTLMPSLSESKEPELEEMIIKGSDLLTKADNLIQERRTIDNVRRPSGACLSRKQAVGLGLVALSMGSIAFFYNRRQQNDNTFGSIRGDVEEKVRFSSPSRGCQKKIDMYMPCTARDGDDAMELASSPNAQSFVLPKAIPSTEKNVPDAVKIEKIDFSCIEERHSLTLAQVFRRIGLTLKNPISELARESQVINYYHKFGRCPSESDINKLSLITSRIDAVILMVTSFIPNLNYTVVLQTMGGTLFQIISDDMEGNEVNLEMLNDFNVQIMFMAKAMTDFSSNSNWGKSNGRTRNVFQATTLEKGHFFSVIDNSRIELTYSDGYFWALKEGGRYKIIYDENKITWLFLKEVRPSKKINNIKFNVENGMTEIPSISKIKLRIDESALTALGKIIPLKYDDYLIGLPDEFGMSVLKNVITDIKILAIKIKGFYYRVTPGRIPRSWFLGKETEIALYDYVFYKRTTPHARVKYLTCRDRRAPGTPCIHLSANLDAILKSNEKYARSITGITSMRKYGIHPLYYIDILSNKGYIKYNEVYFEAVINKDSNGFHVYGKDSYCCSALQKKQKIAEIHYSPSRGLYYLNTPEEELIETLGLSREIAELHFFSLKNKPSGEAALTSDEIDTLYQYGRLQYDLVNEFMRDDMPELFIDPVTRDELAYHVDNIRSAMSKLTAFKGTVYRGAVMKKTRLDGLNVGDYVKDKALLSTSVDEVLARNYIGEEDLINQGVFYKIHISRSGFPIGIYTLKNYEGEVLIKDNISFKVLSINGNEIELEEFIDVEPHGVKSKNSI</sequence>
<evidence type="ECO:0000313" key="6">
    <source>
        <dbReference type="Proteomes" id="UP000295719"/>
    </source>
</evidence>
<dbReference type="OrthoDB" id="6512503at2"/>
<evidence type="ECO:0000313" key="5">
    <source>
        <dbReference type="EMBL" id="TCV93031.1"/>
    </source>
</evidence>
<dbReference type="Proteomes" id="UP000295719">
    <property type="component" value="Unassembled WGS sequence"/>
</dbReference>
<comment type="caution">
    <text evidence="5">The sequence shown here is derived from an EMBL/GenBank/DDBJ whole genome shotgun (WGS) entry which is preliminary data.</text>
</comment>
<evidence type="ECO:0000256" key="1">
    <source>
        <dbReference type="ARBA" id="ARBA00012031"/>
    </source>
</evidence>
<accession>A0A4R3YLD7</accession>
<feature type="domain" description="ADP ribosyltransferase" evidence="4">
    <location>
        <begin position="689"/>
        <end position="841"/>
    </location>
</feature>
<dbReference type="EMBL" id="SMCR01000010">
    <property type="protein sequence ID" value="TCV93031.1"/>
    <property type="molecule type" value="Genomic_DNA"/>
</dbReference>
<evidence type="ECO:0000256" key="2">
    <source>
        <dbReference type="ARBA" id="ARBA00033021"/>
    </source>
</evidence>
<organism evidence="5 6">
    <name type="scientific">Biostraticola tofi</name>
    <dbReference type="NCBI Taxonomy" id="466109"/>
    <lineage>
        <taxon>Bacteria</taxon>
        <taxon>Pseudomonadati</taxon>
        <taxon>Pseudomonadota</taxon>
        <taxon>Gammaproteobacteria</taxon>
        <taxon>Enterobacterales</taxon>
        <taxon>Bruguierivoracaceae</taxon>
        <taxon>Biostraticola</taxon>
    </lineage>
</organism>
<dbReference type="PROSITE" id="PS51996">
    <property type="entry name" value="TR_MART"/>
    <property type="match status" value="1"/>
</dbReference>
<evidence type="ECO:0000259" key="4">
    <source>
        <dbReference type="Pfam" id="PF03496"/>
    </source>
</evidence>
<name>A0A4R3YLD7_9GAMM</name>
<gene>
    <name evidence="5" type="ORF">EDC52_11063</name>
</gene>
<dbReference type="EC" id="2.4.2.31" evidence="1"/>